<evidence type="ECO:0000313" key="13">
    <source>
        <dbReference type="Proteomes" id="UP001392437"/>
    </source>
</evidence>
<dbReference type="GO" id="GO:0020037">
    <property type="term" value="F:heme binding"/>
    <property type="evidence" value="ECO:0007669"/>
    <property type="project" value="InterPro"/>
</dbReference>
<feature type="region of interest" description="Disordered" evidence="10">
    <location>
        <begin position="255"/>
        <end position="275"/>
    </location>
</feature>
<dbReference type="PANTHER" id="PTHR24305:SF157">
    <property type="entry name" value="N-ACETYLTRYPTOPHAN 6-HYDROXYLASE IVOC-RELATED"/>
    <property type="match status" value="1"/>
</dbReference>
<dbReference type="PANTHER" id="PTHR24305">
    <property type="entry name" value="CYTOCHROME P450"/>
    <property type="match status" value="1"/>
</dbReference>
<evidence type="ECO:0000256" key="1">
    <source>
        <dbReference type="ARBA" id="ARBA00001971"/>
    </source>
</evidence>
<dbReference type="InterPro" id="IPR017972">
    <property type="entry name" value="Cyt_P450_CS"/>
</dbReference>
<dbReference type="InterPro" id="IPR050121">
    <property type="entry name" value="Cytochrome_P450_monoxygenase"/>
</dbReference>
<keyword evidence="5 9" id="KW-0560">Oxidoreductase</keyword>
<name>A0AAW0Q679_9PEZI</name>
<dbReference type="GO" id="GO:0016705">
    <property type="term" value="F:oxidoreductase activity, acting on paired donors, with incorporation or reduction of molecular oxygen"/>
    <property type="evidence" value="ECO:0007669"/>
    <property type="project" value="InterPro"/>
</dbReference>
<sequence>MESPTSFYVLVVAVAAYYATLAFYRLFLDPLARFPGPKAAAVSRWYEAYYDVFLGGKYTFKIAQLHKEYGPIIRISPYELHVADPAFFETLYRLDGRWDKYSWTYDAFGASNSTVFGSEHDSHKIRRRAIAPFFSKPNVLARQDMLQRYVDKLCSRISDHRGSTFNLGAAISAFVRDVTNEYILGKTYNDLELDDFGVAISIASHGGGTFWRATKHIRWFGPLVKAIPVGMTMRLAGGGTKAFLRFLQQTRQDTREALEKATSPAGHTDSGNTQNTMVDAIANSNLPPAEKRPRRVLQEVGTTLGAGYETTASNLRLVLYHVYSNEAILRRLRRELDGLGSTGELADLKQLQNLPYLRAVLTEGMRLSPGIATRAARITDKDLLCHEWRIPAGTPVGMTAYLMHTDEALYPEPMRFDPDRWLGSTGAVADARFYAPFSRGTRMCLGMHLAWSEMYLVLAALVQGFNFTIKNATAIDFEAEKDNFGIGTRAGSSLHALVTPCNLQ</sequence>
<evidence type="ECO:0000256" key="8">
    <source>
        <dbReference type="PIRSR" id="PIRSR602401-1"/>
    </source>
</evidence>
<comment type="cofactor">
    <cofactor evidence="1 8">
        <name>heme</name>
        <dbReference type="ChEBI" id="CHEBI:30413"/>
    </cofactor>
</comment>
<keyword evidence="11" id="KW-1133">Transmembrane helix</keyword>
<dbReference type="Pfam" id="PF00067">
    <property type="entry name" value="p450"/>
    <property type="match status" value="1"/>
</dbReference>
<organism evidence="12 13">
    <name type="scientific">Apiospora kogelbergensis</name>
    <dbReference type="NCBI Taxonomy" id="1337665"/>
    <lineage>
        <taxon>Eukaryota</taxon>
        <taxon>Fungi</taxon>
        <taxon>Dikarya</taxon>
        <taxon>Ascomycota</taxon>
        <taxon>Pezizomycotina</taxon>
        <taxon>Sordariomycetes</taxon>
        <taxon>Xylariomycetidae</taxon>
        <taxon>Amphisphaeriales</taxon>
        <taxon>Apiosporaceae</taxon>
        <taxon>Apiospora</taxon>
    </lineage>
</organism>
<dbReference type="Gene3D" id="1.10.630.10">
    <property type="entry name" value="Cytochrome P450"/>
    <property type="match status" value="1"/>
</dbReference>
<evidence type="ECO:0000256" key="4">
    <source>
        <dbReference type="ARBA" id="ARBA00022723"/>
    </source>
</evidence>
<keyword evidence="11" id="KW-0472">Membrane</keyword>
<dbReference type="GO" id="GO:0005506">
    <property type="term" value="F:iron ion binding"/>
    <property type="evidence" value="ECO:0007669"/>
    <property type="project" value="InterPro"/>
</dbReference>
<keyword evidence="3 8" id="KW-0349">Heme</keyword>
<comment type="similarity">
    <text evidence="2 9">Belongs to the cytochrome P450 family.</text>
</comment>
<dbReference type="PRINTS" id="PR00463">
    <property type="entry name" value="EP450I"/>
</dbReference>
<evidence type="ECO:0000256" key="5">
    <source>
        <dbReference type="ARBA" id="ARBA00023002"/>
    </source>
</evidence>
<dbReference type="GO" id="GO:0004497">
    <property type="term" value="F:monooxygenase activity"/>
    <property type="evidence" value="ECO:0007669"/>
    <property type="project" value="UniProtKB-KW"/>
</dbReference>
<evidence type="ECO:0000256" key="11">
    <source>
        <dbReference type="SAM" id="Phobius"/>
    </source>
</evidence>
<dbReference type="EMBL" id="JAQQWP010000011">
    <property type="protein sequence ID" value="KAK8096121.1"/>
    <property type="molecule type" value="Genomic_DNA"/>
</dbReference>
<keyword evidence="7 9" id="KW-0503">Monooxygenase</keyword>
<evidence type="ECO:0000256" key="2">
    <source>
        <dbReference type="ARBA" id="ARBA00010617"/>
    </source>
</evidence>
<dbReference type="PRINTS" id="PR00385">
    <property type="entry name" value="P450"/>
</dbReference>
<dbReference type="InterPro" id="IPR001128">
    <property type="entry name" value="Cyt_P450"/>
</dbReference>
<keyword evidence="6 8" id="KW-0408">Iron</keyword>
<evidence type="ECO:0000256" key="10">
    <source>
        <dbReference type="SAM" id="MobiDB-lite"/>
    </source>
</evidence>
<dbReference type="CDD" id="cd11062">
    <property type="entry name" value="CYP58-like"/>
    <property type="match status" value="1"/>
</dbReference>
<comment type="caution">
    <text evidence="12">The sequence shown here is derived from an EMBL/GenBank/DDBJ whole genome shotgun (WGS) entry which is preliminary data.</text>
</comment>
<gene>
    <name evidence="12" type="ORF">PG999_014143</name>
</gene>
<keyword evidence="13" id="KW-1185">Reference proteome</keyword>
<feature type="transmembrane region" description="Helical" evidence="11">
    <location>
        <begin position="6"/>
        <end position="28"/>
    </location>
</feature>
<keyword evidence="11" id="KW-0812">Transmembrane</keyword>
<protein>
    <recommendedName>
        <fullName evidence="14">Cytochrome P450</fullName>
    </recommendedName>
</protein>
<accession>A0AAW0Q679</accession>
<dbReference type="AlphaFoldDB" id="A0AAW0Q679"/>
<evidence type="ECO:0000256" key="3">
    <source>
        <dbReference type="ARBA" id="ARBA00022617"/>
    </source>
</evidence>
<feature type="binding site" description="axial binding residue" evidence="8">
    <location>
        <position position="444"/>
    </location>
    <ligand>
        <name>heme</name>
        <dbReference type="ChEBI" id="CHEBI:30413"/>
    </ligand>
    <ligandPart>
        <name>Fe</name>
        <dbReference type="ChEBI" id="CHEBI:18248"/>
    </ligandPart>
</feature>
<proteinExistence type="inferred from homology"/>
<keyword evidence="4 8" id="KW-0479">Metal-binding</keyword>
<evidence type="ECO:0000256" key="6">
    <source>
        <dbReference type="ARBA" id="ARBA00023004"/>
    </source>
</evidence>
<dbReference type="SUPFAM" id="SSF48264">
    <property type="entry name" value="Cytochrome P450"/>
    <property type="match status" value="1"/>
</dbReference>
<dbReference type="PROSITE" id="PS00086">
    <property type="entry name" value="CYTOCHROME_P450"/>
    <property type="match status" value="1"/>
</dbReference>
<dbReference type="InterPro" id="IPR036396">
    <property type="entry name" value="Cyt_P450_sf"/>
</dbReference>
<dbReference type="Proteomes" id="UP001392437">
    <property type="component" value="Unassembled WGS sequence"/>
</dbReference>
<evidence type="ECO:0008006" key="14">
    <source>
        <dbReference type="Google" id="ProtNLM"/>
    </source>
</evidence>
<dbReference type="InterPro" id="IPR002401">
    <property type="entry name" value="Cyt_P450_E_grp-I"/>
</dbReference>
<evidence type="ECO:0000313" key="12">
    <source>
        <dbReference type="EMBL" id="KAK8096121.1"/>
    </source>
</evidence>
<reference evidence="12 13" key="1">
    <citation type="submission" date="2023-01" db="EMBL/GenBank/DDBJ databases">
        <title>Analysis of 21 Apiospora genomes using comparative genomics revels a genus with tremendous synthesis potential of carbohydrate active enzymes and secondary metabolites.</title>
        <authorList>
            <person name="Sorensen T."/>
        </authorList>
    </citation>
    <scope>NUCLEOTIDE SEQUENCE [LARGE SCALE GENOMIC DNA]</scope>
    <source>
        <strain evidence="12 13">CBS 117206</strain>
    </source>
</reference>
<evidence type="ECO:0000256" key="9">
    <source>
        <dbReference type="RuleBase" id="RU000461"/>
    </source>
</evidence>
<evidence type="ECO:0000256" key="7">
    <source>
        <dbReference type="ARBA" id="ARBA00023033"/>
    </source>
</evidence>